<dbReference type="InterPro" id="IPR014729">
    <property type="entry name" value="Rossmann-like_a/b/a_fold"/>
</dbReference>
<name>A0AAE3VAR9_9FIRM</name>
<dbReference type="InterPro" id="IPR000924">
    <property type="entry name" value="Glu/Gln-tRNA-synth"/>
</dbReference>
<sequence>MSEESRENIVTAGEALEERKESNFIEQEIDKDLAEGVYSHVQTRFPPEPNGYLHIGHAKSILLNYGLAEKYGGKFNLRYDDTNPTKEKWEFVESIRADVEWLGAKFEDRVFFASNYFDEMYECALKLIRKGKAFVCDLSAEEIRAYRGDFNTPGRESPYRNRSVEENLKLFTEMKEGKYEDGARVLRAKIDMASPNINMRDPVIYRIAHMSHQNTGDKWCIYPMYDFAHPIEDAIEHITHSICTLEFEDHRPLYDWVVQECEFEEPPRQIEFAKLYLTNVVTGKRYIKKLVEDGIVDGWDDPRLVSIAALRRRGYTPESIRRFVELCGVSKANSSVDYAMLEYCIREDLKLKRSRMMAVLHPLKLIIDNYPEGQTELLPMPNNLENPELGERMLPFGRELWIEEEDFMEIPPRKYFRLFPGNEVRLMGAYFVTCVGVDKDEDGKITAIHCTYDPETKSGSGFNGRKVKGTIHWVYAPTAVQAECRLYENIVDEEKGKLDAEGNLNLNPNSLTILKDCKLEPNFERAKAYDSYQFVRNGFFCVDAKDSTAEKLVFNRIVSLKSSFKLPKA</sequence>
<dbReference type="EC" id="6.1.1.18" evidence="1 9"/>
<dbReference type="FunFam" id="2.40.240.10:FF:000001">
    <property type="entry name" value="Glutamine--tRNA ligase"/>
    <property type="match status" value="1"/>
</dbReference>
<evidence type="ECO:0000256" key="10">
    <source>
        <dbReference type="RuleBase" id="RU363037"/>
    </source>
</evidence>
<dbReference type="RefSeq" id="WP_307254369.1">
    <property type="nucleotide sequence ID" value="NZ_JAUSTO010000007.1"/>
</dbReference>
<comment type="caution">
    <text evidence="14">The sequence shown here is derived from an EMBL/GenBank/DDBJ whole genome shotgun (WGS) entry which is preliminary data.</text>
</comment>
<evidence type="ECO:0000313" key="15">
    <source>
        <dbReference type="Proteomes" id="UP001241537"/>
    </source>
</evidence>
<evidence type="ECO:0000313" key="14">
    <source>
        <dbReference type="EMBL" id="MDQ0152613.1"/>
    </source>
</evidence>
<dbReference type="InterPro" id="IPR004514">
    <property type="entry name" value="Gln-tRNA-synth"/>
</dbReference>
<keyword evidence="4 10" id="KW-0547">Nucleotide-binding</keyword>
<dbReference type="AlphaFoldDB" id="A0AAE3VAR9"/>
<evidence type="ECO:0000256" key="6">
    <source>
        <dbReference type="ARBA" id="ARBA00022917"/>
    </source>
</evidence>
<keyword evidence="3 10" id="KW-0436">Ligase</keyword>
<dbReference type="InterPro" id="IPR011035">
    <property type="entry name" value="Ribosomal_bL25/Gln-tRNA_synth"/>
</dbReference>
<dbReference type="InterPro" id="IPR020056">
    <property type="entry name" value="Rbsml_bL25/Gln-tRNA_synth_N"/>
</dbReference>
<dbReference type="Pfam" id="PF03950">
    <property type="entry name" value="tRNA-synt_1c_C"/>
    <property type="match status" value="1"/>
</dbReference>
<evidence type="ECO:0000256" key="5">
    <source>
        <dbReference type="ARBA" id="ARBA00022840"/>
    </source>
</evidence>
<dbReference type="InterPro" id="IPR049437">
    <property type="entry name" value="tRNA-synt_1c_C2"/>
</dbReference>
<dbReference type="Pfam" id="PF20974">
    <property type="entry name" value="tRNA-synt_1c_C2"/>
    <property type="match status" value="1"/>
</dbReference>
<dbReference type="Pfam" id="PF00749">
    <property type="entry name" value="tRNA-synt_1c"/>
    <property type="match status" value="1"/>
</dbReference>
<proteinExistence type="inferred from homology"/>
<organism evidence="14 15">
    <name type="scientific">Moryella indoligenes</name>
    <dbReference type="NCBI Taxonomy" id="371674"/>
    <lineage>
        <taxon>Bacteria</taxon>
        <taxon>Bacillati</taxon>
        <taxon>Bacillota</taxon>
        <taxon>Clostridia</taxon>
        <taxon>Lachnospirales</taxon>
        <taxon>Lachnospiraceae</taxon>
        <taxon>Moryella</taxon>
    </lineage>
</organism>
<keyword evidence="5 10" id="KW-0067">ATP-binding</keyword>
<evidence type="ECO:0000256" key="8">
    <source>
        <dbReference type="ARBA" id="ARBA00048270"/>
    </source>
</evidence>
<evidence type="ECO:0000259" key="11">
    <source>
        <dbReference type="Pfam" id="PF00749"/>
    </source>
</evidence>
<dbReference type="GO" id="GO:0006425">
    <property type="term" value="P:glutaminyl-tRNA aminoacylation"/>
    <property type="evidence" value="ECO:0007669"/>
    <property type="project" value="UniProtKB-UniRule"/>
</dbReference>
<reference evidence="14" key="1">
    <citation type="submission" date="2023-07" db="EMBL/GenBank/DDBJ databases">
        <title>Genomic Encyclopedia of Type Strains, Phase IV (KMG-IV): sequencing the most valuable type-strain genomes for metagenomic binning, comparative biology and taxonomic classification.</title>
        <authorList>
            <person name="Goeker M."/>
        </authorList>
    </citation>
    <scope>NUCLEOTIDE SEQUENCE</scope>
    <source>
        <strain evidence="14">DSM 19659</strain>
    </source>
</reference>
<accession>A0AAE3VAR9</accession>
<evidence type="ECO:0000256" key="3">
    <source>
        <dbReference type="ARBA" id="ARBA00022598"/>
    </source>
</evidence>
<dbReference type="PANTHER" id="PTHR43097">
    <property type="entry name" value="GLUTAMINE-TRNA LIGASE"/>
    <property type="match status" value="1"/>
</dbReference>
<dbReference type="NCBIfam" id="TIGR00440">
    <property type="entry name" value="glnS"/>
    <property type="match status" value="1"/>
</dbReference>
<evidence type="ECO:0000256" key="4">
    <source>
        <dbReference type="ARBA" id="ARBA00022741"/>
    </source>
</evidence>
<dbReference type="PRINTS" id="PR00987">
    <property type="entry name" value="TRNASYNTHGLU"/>
</dbReference>
<dbReference type="SUPFAM" id="SSF52374">
    <property type="entry name" value="Nucleotidylyl transferase"/>
    <property type="match status" value="1"/>
</dbReference>
<keyword evidence="6 10" id="KW-0648">Protein biosynthesis</keyword>
<evidence type="ECO:0000259" key="13">
    <source>
        <dbReference type="Pfam" id="PF20974"/>
    </source>
</evidence>
<feature type="domain" description="Glutamyl/glutaminyl-tRNA synthetase class Ib catalytic" evidence="11">
    <location>
        <begin position="41"/>
        <end position="350"/>
    </location>
</feature>
<feature type="domain" description="tRNA synthetases class I (E and Q) anti-codon binding" evidence="13">
    <location>
        <begin position="470"/>
        <end position="543"/>
    </location>
</feature>
<evidence type="ECO:0000256" key="2">
    <source>
        <dbReference type="ARBA" id="ARBA00022490"/>
    </source>
</evidence>
<dbReference type="FunFam" id="3.40.50.620:FF:000037">
    <property type="entry name" value="Glutamine--tRNA ligase cytoplasmic"/>
    <property type="match status" value="1"/>
</dbReference>
<dbReference type="Proteomes" id="UP001241537">
    <property type="component" value="Unassembled WGS sequence"/>
</dbReference>
<dbReference type="InterPro" id="IPR001412">
    <property type="entry name" value="aa-tRNA-synth_I_CS"/>
</dbReference>
<keyword evidence="2" id="KW-0963">Cytoplasm</keyword>
<dbReference type="GO" id="GO:0004819">
    <property type="term" value="F:glutamine-tRNA ligase activity"/>
    <property type="evidence" value="ECO:0007669"/>
    <property type="project" value="UniProtKB-UniRule"/>
</dbReference>
<dbReference type="Gene3D" id="2.40.240.10">
    <property type="entry name" value="Ribosomal Protein L25, Chain P"/>
    <property type="match status" value="2"/>
</dbReference>
<protein>
    <recommendedName>
        <fullName evidence="1 9">Glutamine--tRNA ligase</fullName>
        <ecNumber evidence="1 9">6.1.1.18</ecNumber>
    </recommendedName>
</protein>
<dbReference type="GO" id="GO:0005524">
    <property type="term" value="F:ATP binding"/>
    <property type="evidence" value="ECO:0007669"/>
    <property type="project" value="UniProtKB-KW"/>
</dbReference>
<keyword evidence="7 10" id="KW-0030">Aminoacyl-tRNA synthetase</keyword>
<dbReference type="InterPro" id="IPR050132">
    <property type="entry name" value="Gln/Glu-tRNA_Ligase"/>
</dbReference>
<dbReference type="GO" id="GO:0005829">
    <property type="term" value="C:cytosol"/>
    <property type="evidence" value="ECO:0007669"/>
    <property type="project" value="TreeGrafter"/>
</dbReference>
<dbReference type="InterPro" id="IPR020059">
    <property type="entry name" value="Glu/Gln-tRNA-synth_Ib_codon-bd"/>
</dbReference>
<dbReference type="PANTHER" id="PTHR43097:SF5">
    <property type="entry name" value="GLUTAMATE--TRNA LIGASE"/>
    <property type="match status" value="1"/>
</dbReference>
<evidence type="ECO:0000256" key="7">
    <source>
        <dbReference type="ARBA" id="ARBA00023146"/>
    </source>
</evidence>
<gene>
    <name evidence="14" type="ORF">J2S20_001307</name>
</gene>
<comment type="catalytic activity">
    <reaction evidence="8">
        <text>tRNA(Gln) + L-glutamine + ATP = L-glutaminyl-tRNA(Gln) + AMP + diphosphate</text>
        <dbReference type="Rhea" id="RHEA:20121"/>
        <dbReference type="Rhea" id="RHEA-COMP:9662"/>
        <dbReference type="Rhea" id="RHEA-COMP:9681"/>
        <dbReference type="ChEBI" id="CHEBI:30616"/>
        <dbReference type="ChEBI" id="CHEBI:33019"/>
        <dbReference type="ChEBI" id="CHEBI:58359"/>
        <dbReference type="ChEBI" id="CHEBI:78442"/>
        <dbReference type="ChEBI" id="CHEBI:78521"/>
        <dbReference type="ChEBI" id="CHEBI:456215"/>
        <dbReference type="EC" id="6.1.1.18"/>
    </reaction>
</comment>
<dbReference type="EMBL" id="JAUSTO010000007">
    <property type="protein sequence ID" value="MDQ0152613.1"/>
    <property type="molecule type" value="Genomic_DNA"/>
</dbReference>
<dbReference type="InterPro" id="IPR020058">
    <property type="entry name" value="Glu/Gln-tRNA-synth_Ib_cat-dom"/>
</dbReference>
<dbReference type="PROSITE" id="PS00178">
    <property type="entry name" value="AA_TRNA_LIGASE_I"/>
    <property type="match status" value="1"/>
</dbReference>
<evidence type="ECO:0000256" key="1">
    <source>
        <dbReference type="ARBA" id="ARBA00012836"/>
    </source>
</evidence>
<dbReference type="NCBIfam" id="NF011291">
    <property type="entry name" value="PRK14703.1"/>
    <property type="match status" value="1"/>
</dbReference>
<keyword evidence="15" id="KW-1185">Reference proteome</keyword>
<evidence type="ECO:0000256" key="9">
    <source>
        <dbReference type="NCBIfam" id="TIGR00440"/>
    </source>
</evidence>
<comment type="similarity">
    <text evidence="10">Belongs to the class-I aminoacyl-tRNA synthetase family.</text>
</comment>
<evidence type="ECO:0000259" key="12">
    <source>
        <dbReference type="Pfam" id="PF03950"/>
    </source>
</evidence>
<dbReference type="Gene3D" id="3.40.50.620">
    <property type="entry name" value="HUPs"/>
    <property type="match status" value="1"/>
</dbReference>
<dbReference type="SUPFAM" id="SSF50715">
    <property type="entry name" value="Ribosomal protein L25-like"/>
    <property type="match status" value="1"/>
</dbReference>
<feature type="domain" description="Glutamyl/glutaminyl-tRNA synthetase class Ib anti-codon binding" evidence="12">
    <location>
        <begin position="355"/>
        <end position="453"/>
    </location>
</feature>